<dbReference type="AlphaFoldDB" id="A0A1I5SUP9"/>
<dbReference type="Proteomes" id="UP000182624">
    <property type="component" value="Unassembled WGS sequence"/>
</dbReference>
<evidence type="ECO:0000313" key="2">
    <source>
        <dbReference type="Proteomes" id="UP000182624"/>
    </source>
</evidence>
<keyword evidence="2" id="KW-1185">Reference proteome</keyword>
<accession>A0A1I5SUP9</accession>
<protein>
    <submittedName>
        <fullName evidence="1">Uncharacterized protein</fullName>
    </submittedName>
</protein>
<proteinExistence type="predicted"/>
<sequence length="51" mass="6043">MVDGLKSFFRELLDPNPIKEKHVNLTVEQLEELQKILENAYEYKHARIKSS</sequence>
<dbReference type="RefSeq" id="WP_177201602.1">
    <property type="nucleotide sequence ID" value="NZ_FOXO01000007.1"/>
</dbReference>
<gene>
    <name evidence="1" type="ORF">SAMN04487928_10762</name>
</gene>
<organism evidence="1 2">
    <name type="scientific">Butyrivibrio proteoclasticus</name>
    <dbReference type="NCBI Taxonomy" id="43305"/>
    <lineage>
        <taxon>Bacteria</taxon>
        <taxon>Bacillati</taxon>
        <taxon>Bacillota</taxon>
        <taxon>Clostridia</taxon>
        <taxon>Lachnospirales</taxon>
        <taxon>Lachnospiraceae</taxon>
        <taxon>Butyrivibrio</taxon>
    </lineage>
</organism>
<evidence type="ECO:0000313" key="1">
    <source>
        <dbReference type="EMBL" id="SFP74227.1"/>
    </source>
</evidence>
<dbReference type="EMBL" id="FOXO01000007">
    <property type="protein sequence ID" value="SFP74227.1"/>
    <property type="molecule type" value="Genomic_DNA"/>
</dbReference>
<reference evidence="2" key="1">
    <citation type="submission" date="2016-10" db="EMBL/GenBank/DDBJ databases">
        <authorList>
            <person name="Varghese N."/>
            <person name="Submissions S."/>
        </authorList>
    </citation>
    <scope>NUCLEOTIDE SEQUENCE [LARGE SCALE GENOMIC DNA]</scope>
    <source>
        <strain evidence="2">P18</strain>
    </source>
</reference>
<name>A0A1I5SUP9_9FIRM</name>